<evidence type="ECO:0000256" key="14">
    <source>
        <dbReference type="ARBA" id="ARBA00023306"/>
    </source>
</evidence>
<evidence type="ECO:0000256" key="4">
    <source>
        <dbReference type="ARBA" id="ARBA00022618"/>
    </source>
</evidence>
<comment type="caution">
    <text evidence="20">The sequence shown here is derived from an EMBL/GenBank/DDBJ whole genome shotgun (WGS) entry which is preliminary data.</text>
</comment>
<keyword evidence="7 16" id="KW-0812">Transmembrane</keyword>
<evidence type="ECO:0000256" key="6">
    <source>
        <dbReference type="ARBA" id="ARBA00022670"/>
    </source>
</evidence>
<keyword evidence="6 16" id="KW-0645">Protease</keyword>
<dbReference type="PANTHER" id="PTHR30627">
    <property type="entry name" value="PEPTIDOGLYCAN D,D-TRANSPEPTIDASE"/>
    <property type="match status" value="1"/>
</dbReference>
<dbReference type="InterPro" id="IPR001460">
    <property type="entry name" value="PCN-bd_Tpept"/>
</dbReference>
<evidence type="ECO:0000256" key="1">
    <source>
        <dbReference type="ARBA" id="ARBA00004370"/>
    </source>
</evidence>
<dbReference type="Pfam" id="PF00905">
    <property type="entry name" value="Transpeptidase"/>
    <property type="match status" value="1"/>
</dbReference>
<feature type="domain" description="Penicillin-binding protein dimerisation" evidence="19">
    <location>
        <begin position="80"/>
        <end position="321"/>
    </location>
</feature>
<evidence type="ECO:0000256" key="16">
    <source>
        <dbReference type="HAMAP-Rule" id="MF_02080"/>
    </source>
</evidence>
<keyword evidence="10 16" id="KW-0573">Peptidoglycan synthesis</keyword>
<comment type="similarity">
    <text evidence="16">Belongs to the transpeptidase family. FtsI subfamily.</text>
</comment>
<keyword evidence="21" id="KW-1185">Reference proteome</keyword>
<name>A0ABX9HTD1_9PAST</name>
<keyword evidence="15 16" id="KW-0961">Cell wall biogenesis/degradation</keyword>
<feature type="compositionally biased region" description="Basic residues" evidence="17">
    <location>
        <begin position="1"/>
        <end position="11"/>
    </location>
</feature>
<proteinExistence type="inferred from homology"/>
<keyword evidence="12 16" id="KW-0472">Membrane</keyword>
<dbReference type="EC" id="3.4.16.4" evidence="16"/>
<gene>
    <name evidence="16" type="primary">ftsI</name>
    <name evidence="20" type="ORF">DPV84_08340</name>
</gene>
<keyword evidence="8 16" id="KW-0378">Hydrolase</keyword>
<evidence type="ECO:0000256" key="10">
    <source>
        <dbReference type="ARBA" id="ARBA00022984"/>
    </source>
</evidence>
<accession>A0ABX9HTD1</accession>
<dbReference type="InterPro" id="IPR037532">
    <property type="entry name" value="FtsI_transpept"/>
</dbReference>
<dbReference type="GO" id="GO:0051301">
    <property type="term" value="P:cell division"/>
    <property type="evidence" value="ECO:0007669"/>
    <property type="project" value="UniProtKB-KW"/>
</dbReference>
<evidence type="ECO:0000313" key="21">
    <source>
        <dbReference type="Proteomes" id="UP000253950"/>
    </source>
</evidence>
<evidence type="ECO:0000256" key="17">
    <source>
        <dbReference type="SAM" id="MobiDB-lite"/>
    </source>
</evidence>
<evidence type="ECO:0000256" key="13">
    <source>
        <dbReference type="ARBA" id="ARBA00023210"/>
    </source>
</evidence>
<comment type="catalytic activity">
    <reaction evidence="16">
        <text>Preferential cleavage: (Ac)2-L-Lys-D-Ala-|-D-Ala. Also transpeptidation of peptidyl-alanyl moieties that are N-acyl substituents of D-alanine.</text>
        <dbReference type="EC" id="3.4.16.4"/>
    </reaction>
</comment>
<feature type="region of interest" description="Disordered" evidence="17">
    <location>
        <begin position="1"/>
        <end position="22"/>
    </location>
</feature>
<dbReference type="HAMAP" id="MF_02080">
    <property type="entry name" value="FtsI_transpept"/>
    <property type="match status" value="1"/>
</dbReference>
<dbReference type="Gene3D" id="3.90.1310.10">
    <property type="entry name" value="Penicillin-binding protein 2a (Domain 2)"/>
    <property type="match status" value="2"/>
</dbReference>
<dbReference type="InterPro" id="IPR050515">
    <property type="entry name" value="Beta-lactam/transpept"/>
</dbReference>
<keyword evidence="4 16" id="KW-0132">Cell division</keyword>
<dbReference type="InterPro" id="IPR012338">
    <property type="entry name" value="Beta-lactam/transpept-like"/>
</dbReference>
<evidence type="ECO:0000256" key="3">
    <source>
        <dbReference type="ARBA" id="ARBA00022519"/>
    </source>
</evidence>
<evidence type="ECO:0000259" key="19">
    <source>
        <dbReference type="Pfam" id="PF03717"/>
    </source>
</evidence>
<evidence type="ECO:0000259" key="18">
    <source>
        <dbReference type="Pfam" id="PF00905"/>
    </source>
</evidence>
<dbReference type="SUPFAM" id="SSF56519">
    <property type="entry name" value="Penicillin binding protein dimerisation domain"/>
    <property type="match status" value="2"/>
</dbReference>
<dbReference type="Gene3D" id="3.40.710.10">
    <property type="entry name" value="DD-peptidase/beta-lactamase superfamily"/>
    <property type="match status" value="1"/>
</dbReference>
<evidence type="ECO:0000256" key="11">
    <source>
        <dbReference type="ARBA" id="ARBA00022989"/>
    </source>
</evidence>
<evidence type="ECO:0000256" key="2">
    <source>
        <dbReference type="ARBA" id="ARBA00022475"/>
    </source>
</evidence>
<feature type="domain" description="Penicillin-binding protein transpeptidase" evidence="18">
    <location>
        <begin position="360"/>
        <end position="652"/>
    </location>
</feature>
<reference evidence="20 21" key="1">
    <citation type="submission" date="2018-05" db="EMBL/GenBank/DDBJ databases">
        <title>Draft Genome Sequences for a Diverse set of 7 Haemophilus Species.</title>
        <authorList>
            <person name="Nichols M."/>
            <person name="Topaz N."/>
            <person name="Wang X."/>
            <person name="Wang X."/>
            <person name="Boxrud D."/>
        </authorList>
    </citation>
    <scope>NUCLEOTIDE SEQUENCE [LARGE SCALE GENOMIC DNA]</scope>
    <source>
        <strain evidence="20 21">C2015005473</strain>
    </source>
</reference>
<keyword evidence="9 16" id="KW-0133">Cell shape</keyword>
<evidence type="ECO:0000256" key="12">
    <source>
        <dbReference type="ARBA" id="ARBA00023136"/>
    </source>
</evidence>
<keyword evidence="5 16" id="KW-0121">Carboxypeptidase</keyword>
<evidence type="ECO:0000256" key="5">
    <source>
        <dbReference type="ARBA" id="ARBA00022645"/>
    </source>
</evidence>
<dbReference type="Proteomes" id="UP000253950">
    <property type="component" value="Unassembled WGS sequence"/>
</dbReference>
<comment type="subcellular location">
    <subcellularLocation>
        <location evidence="1">Membrane</location>
    </subcellularLocation>
</comment>
<dbReference type="InterPro" id="IPR005311">
    <property type="entry name" value="PBP_dimer"/>
</dbReference>
<sequence>MAKLVKLKRKAQSQGTAKNAPEMQPAPSYLYKRFGTVALVMVAMLSGLVWKVADIQIFDSERLIEEANNRSLRTKELPFTRGRILDRDGRFLSISVPVYSITIDPREYFDSKVKRTSESWKALAIETGSSKSKIEKSVSNFLERKNKSTEKVDFDPRAILNSQDAKYWDLLADVSGIEKSLLIEKVRSNPNSAFVQLDNEQAKVEREKWQALAKATNIKYNDLMDRLYKSARLRFLYLSRHESEAIARYAQDLKLDGIVLKAESRRMYPLAEEASQLIGFTDVDDIHGSEGIERSFDSLLIGKNGRQVIRKDARGNVIENIRDEKQYDPQDVVLSIDEELQSMVYGEIKKAVQENNAESGTAVLVDVQTGEVLAMANAPSFNPNKRDSFRPELMRNRAITDTFEPGSTVKPLVVLTALQNGATYRGEIINTRPFTVNGHTIRDVAPRESLSLTGILQKSSNIGVSRLALRMPSTALVDTYSKVGFGKDTGLGLGEQRGTNGDRKRWSDIERATMAYGYGLNVTPLQLARAYATLGSFGIYRPLSITRVDPPVIGERVLPEKTTREVVHMMESVAQKGEGGQQAMIDGYRVAVKTGTARKLEKGQYVEKYLAYTAGLAPASNPRFALVVLINEPKAGKYYGGAVSAPLFSKIMGYTLKAKNIKPDNLENSEHHPVTQ</sequence>
<dbReference type="EMBL" id="QEQG01000009">
    <property type="protein sequence ID" value="RDF10355.1"/>
    <property type="molecule type" value="Genomic_DNA"/>
</dbReference>
<evidence type="ECO:0000313" key="20">
    <source>
        <dbReference type="EMBL" id="RDF10355.1"/>
    </source>
</evidence>
<organism evidence="20 21">
    <name type="scientific">Haemophilus sputorum</name>
    <dbReference type="NCBI Taxonomy" id="1078480"/>
    <lineage>
        <taxon>Bacteria</taxon>
        <taxon>Pseudomonadati</taxon>
        <taxon>Pseudomonadota</taxon>
        <taxon>Gammaproteobacteria</taxon>
        <taxon>Pasteurellales</taxon>
        <taxon>Pasteurellaceae</taxon>
        <taxon>Haemophilus</taxon>
    </lineage>
</organism>
<evidence type="ECO:0000256" key="9">
    <source>
        <dbReference type="ARBA" id="ARBA00022960"/>
    </source>
</evidence>
<feature type="active site" description="Acyl-ester intermediate" evidence="16">
    <location>
        <position position="407"/>
    </location>
</feature>
<comment type="function">
    <text evidence="16">Catalyzes cross-linking of the peptidoglycan cell wall at the division septum.</text>
</comment>
<dbReference type="InterPro" id="IPR036138">
    <property type="entry name" value="PBP_dimer_sf"/>
</dbReference>
<dbReference type="Gene3D" id="3.30.450.330">
    <property type="match status" value="1"/>
</dbReference>
<keyword evidence="14 16" id="KW-0131">Cell cycle</keyword>
<dbReference type="SUPFAM" id="SSF56601">
    <property type="entry name" value="beta-lactamase/transpeptidase-like"/>
    <property type="match status" value="1"/>
</dbReference>
<dbReference type="PANTHER" id="PTHR30627:SF1">
    <property type="entry name" value="PEPTIDOGLYCAN D,D-TRANSPEPTIDASE FTSI"/>
    <property type="match status" value="1"/>
</dbReference>
<keyword evidence="11 16" id="KW-1133">Transmembrane helix</keyword>
<protein>
    <recommendedName>
        <fullName evidence="16">Peptidoglycan D,D-transpeptidase FtsI</fullName>
        <ecNumber evidence="16">3.4.16.4</ecNumber>
    </recommendedName>
    <alternativeName>
        <fullName evidence="16">Penicillin-binding protein 3</fullName>
        <shortName evidence="16">PBP-3</shortName>
    </alternativeName>
</protein>
<dbReference type="RefSeq" id="WP_111390044.1">
    <property type="nucleotide sequence ID" value="NZ_QEQG01000009.1"/>
</dbReference>
<evidence type="ECO:0000256" key="15">
    <source>
        <dbReference type="ARBA" id="ARBA00023316"/>
    </source>
</evidence>
<evidence type="ECO:0000256" key="7">
    <source>
        <dbReference type="ARBA" id="ARBA00022692"/>
    </source>
</evidence>
<dbReference type="Pfam" id="PF03717">
    <property type="entry name" value="PBP_dimer"/>
    <property type="match status" value="1"/>
</dbReference>
<comment type="pathway">
    <text evidence="16">Cell wall biogenesis; peptidoglycan biosynthesis.</text>
</comment>
<keyword evidence="3 16" id="KW-0997">Cell inner membrane</keyword>
<evidence type="ECO:0000256" key="8">
    <source>
        <dbReference type="ARBA" id="ARBA00022801"/>
    </source>
</evidence>
<keyword evidence="13 16" id="KW-0717">Septation</keyword>
<keyword evidence="2 16" id="KW-1003">Cell membrane</keyword>